<organism evidence="1 2">
    <name type="scientific">Armillaria gallica</name>
    <name type="common">Bulbous honey fungus</name>
    <name type="synonym">Armillaria bulbosa</name>
    <dbReference type="NCBI Taxonomy" id="47427"/>
    <lineage>
        <taxon>Eukaryota</taxon>
        <taxon>Fungi</taxon>
        <taxon>Dikarya</taxon>
        <taxon>Basidiomycota</taxon>
        <taxon>Agaricomycotina</taxon>
        <taxon>Agaricomycetes</taxon>
        <taxon>Agaricomycetidae</taxon>
        <taxon>Agaricales</taxon>
        <taxon>Marasmiineae</taxon>
        <taxon>Physalacriaceae</taxon>
        <taxon>Armillaria</taxon>
    </lineage>
</organism>
<dbReference type="OrthoDB" id="2926209at2759"/>
<reference evidence="2" key="1">
    <citation type="journal article" date="2017" name="Nat. Ecol. Evol.">
        <title>Genome expansion and lineage-specific genetic innovations in the forest pathogenic fungi Armillaria.</title>
        <authorList>
            <person name="Sipos G."/>
            <person name="Prasanna A.N."/>
            <person name="Walter M.C."/>
            <person name="O'Connor E."/>
            <person name="Balint B."/>
            <person name="Krizsan K."/>
            <person name="Kiss B."/>
            <person name="Hess J."/>
            <person name="Varga T."/>
            <person name="Slot J."/>
            <person name="Riley R."/>
            <person name="Boka B."/>
            <person name="Rigling D."/>
            <person name="Barry K."/>
            <person name="Lee J."/>
            <person name="Mihaltcheva S."/>
            <person name="LaButti K."/>
            <person name="Lipzen A."/>
            <person name="Waldron R."/>
            <person name="Moloney N.M."/>
            <person name="Sperisen C."/>
            <person name="Kredics L."/>
            <person name="Vagvoelgyi C."/>
            <person name="Patrignani A."/>
            <person name="Fitzpatrick D."/>
            <person name="Nagy I."/>
            <person name="Doyle S."/>
            <person name="Anderson J.B."/>
            <person name="Grigoriev I.V."/>
            <person name="Gueldener U."/>
            <person name="Muensterkoetter M."/>
            <person name="Nagy L.G."/>
        </authorList>
    </citation>
    <scope>NUCLEOTIDE SEQUENCE [LARGE SCALE GENOMIC DNA]</scope>
    <source>
        <strain evidence="2">Ar21-2</strain>
    </source>
</reference>
<proteinExistence type="predicted"/>
<keyword evidence="2" id="KW-1185">Reference proteome</keyword>
<protein>
    <submittedName>
        <fullName evidence="1">Uncharacterized protein</fullName>
    </submittedName>
</protein>
<sequence length="97" mass="11082">MSAIANSGTPAVEKHPLVIELEKWGDRLYENEPPAPEDLFDCSVDEATRQARQNAYRAKADAAMKDVLEKYRSWWVDNDEAIQEWLNSVEQEEGPDC</sequence>
<dbReference type="Proteomes" id="UP000217790">
    <property type="component" value="Unassembled WGS sequence"/>
</dbReference>
<dbReference type="InParanoid" id="A0A2H3CRZ1"/>
<dbReference type="EMBL" id="KZ293773">
    <property type="protein sequence ID" value="PBK79507.1"/>
    <property type="molecule type" value="Genomic_DNA"/>
</dbReference>
<name>A0A2H3CRZ1_ARMGA</name>
<accession>A0A2H3CRZ1</accession>
<dbReference type="OMA" id="QNAYRAK"/>
<gene>
    <name evidence="1" type="ORF">ARMGADRAFT_1093078</name>
</gene>
<dbReference type="AlphaFoldDB" id="A0A2H3CRZ1"/>
<evidence type="ECO:0000313" key="2">
    <source>
        <dbReference type="Proteomes" id="UP000217790"/>
    </source>
</evidence>
<evidence type="ECO:0000313" key="1">
    <source>
        <dbReference type="EMBL" id="PBK79507.1"/>
    </source>
</evidence>